<keyword evidence="5" id="KW-0862">Zinc</keyword>
<keyword evidence="4 8" id="KW-0863">Zinc-finger</keyword>
<evidence type="ECO:0000256" key="7">
    <source>
        <dbReference type="ARBA" id="ARBA00023136"/>
    </source>
</evidence>
<dbReference type="EMBL" id="JAJJMA010201213">
    <property type="protein sequence ID" value="MCL7039444.1"/>
    <property type="molecule type" value="Genomic_DNA"/>
</dbReference>
<evidence type="ECO:0000256" key="8">
    <source>
        <dbReference type="PROSITE-ProRule" id="PRU00175"/>
    </source>
</evidence>
<dbReference type="InterPro" id="IPR001841">
    <property type="entry name" value="Znf_RING"/>
</dbReference>
<evidence type="ECO:0000259" key="9">
    <source>
        <dbReference type="PROSITE" id="PS50089"/>
    </source>
</evidence>
<dbReference type="Pfam" id="PF13639">
    <property type="entry name" value="zf-RING_2"/>
    <property type="match status" value="1"/>
</dbReference>
<evidence type="ECO:0000256" key="6">
    <source>
        <dbReference type="ARBA" id="ARBA00022989"/>
    </source>
</evidence>
<evidence type="ECO:0000313" key="10">
    <source>
        <dbReference type="EMBL" id="MCL7039444.1"/>
    </source>
</evidence>
<evidence type="ECO:0000313" key="11">
    <source>
        <dbReference type="Proteomes" id="UP001177140"/>
    </source>
</evidence>
<accession>A0AA41VDU7</accession>
<name>A0AA41VDU7_PAPNU</name>
<comment type="subcellular location">
    <subcellularLocation>
        <location evidence="1">Membrane</location>
    </subcellularLocation>
</comment>
<evidence type="ECO:0000256" key="2">
    <source>
        <dbReference type="ARBA" id="ARBA00022692"/>
    </source>
</evidence>
<dbReference type="Gene3D" id="3.30.40.10">
    <property type="entry name" value="Zinc/RING finger domain, C3HC4 (zinc finger)"/>
    <property type="match status" value="1"/>
</dbReference>
<evidence type="ECO:0000256" key="1">
    <source>
        <dbReference type="ARBA" id="ARBA00004370"/>
    </source>
</evidence>
<organism evidence="10 11">
    <name type="scientific">Papaver nudicaule</name>
    <name type="common">Iceland poppy</name>
    <dbReference type="NCBI Taxonomy" id="74823"/>
    <lineage>
        <taxon>Eukaryota</taxon>
        <taxon>Viridiplantae</taxon>
        <taxon>Streptophyta</taxon>
        <taxon>Embryophyta</taxon>
        <taxon>Tracheophyta</taxon>
        <taxon>Spermatophyta</taxon>
        <taxon>Magnoliopsida</taxon>
        <taxon>Ranunculales</taxon>
        <taxon>Papaveraceae</taxon>
        <taxon>Papaveroideae</taxon>
        <taxon>Papaver</taxon>
    </lineage>
</organism>
<keyword evidence="2" id="KW-0812">Transmembrane</keyword>
<comment type="caution">
    <text evidence="10">The sequence shown here is derived from an EMBL/GenBank/DDBJ whole genome shotgun (WGS) entry which is preliminary data.</text>
</comment>
<dbReference type="PANTHER" id="PTHR46539">
    <property type="entry name" value="E3 UBIQUITIN-PROTEIN LIGASE ATL42"/>
    <property type="match status" value="1"/>
</dbReference>
<feature type="domain" description="RING-type" evidence="9">
    <location>
        <begin position="4"/>
        <end position="30"/>
    </location>
</feature>
<evidence type="ECO:0000256" key="3">
    <source>
        <dbReference type="ARBA" id="ARBA00022723"/>
    </source>
</evidence>
<sequence length="146" mass="16681">MLRLLPCHHAFHPRCIDTWFISSSTCPVCRSDLKTMNTVTGTAPLIANDVVITVYEDDENRSEETTMVVYETLHEEISLVQNSEQVTDGINPDNEMNFANASENRTRYISQPLGKLLRSHTTGHSLIRENSERYQMTLENIFYVGN</sequence>
<dbReference type="AlphaFoldDB" id="A0AA41VDU7"/>
<dbReference type="PANTHER" id="PTHR46539:SF30">
    <property type="entry name" value="BNAA06G39360D PROTEIN"/>
    <property type="match status" value="1"/>
</dbReference>
<dbReference type="Proteomes" id="UP001177140">
    <property type="component" value="Unassembled WGS sequence"/>
</dbReference>
<proteinExistence type="predicted"/>
<keyword evidence="11" id="KW-1185">Reference proteome</keyword>
<reference evidence="10" key="1">
    <citation type="submission" date="2022-03" db="EMBL/GenBank/DDBJ databases">
        <title>A functionally conserved STORR gene fusion in Papaver species that diverged 16.8 million years ago.</title>
        <authorList>
            <person name="Catania T."/>
        </authorList>
    </citation>
    <scope>NUCLEOTIDE SEQUENCE</scope>
    <source>
        <strain evidence="10">S-191538</strain>
    </source>
</reference>
<dbReference type="SUPFAM" id="SSF57850">
    <property type="entry name" value="RING/U-box"/>
    <property type="match status" value="1"/>
</dbReference>
<keyword evidence="6" id="KW-1133">Transmembrane helix</keyword>
<keyword evidence="3" id="KW-0479">Metal-binding</keyword>
<dbReference type="GO" id="GO:0016020">
    <property type="term" value="C:membrane"/>
    <property type="evidence" value="ECO:0007669"/>
    <property type="project" value="UniProtKB-SubCell"/>
</dbReference>
<evidence type="ECO:0000256" key="5">
    <source>
        <dbReference type="ARBA" id="ARBA00022833"/>
    </source>
</evidence>
<dbReference type="GO" id="GO:0008270">
    <property type="term" value="F:zinc ion binding"/>
    <property type="evidence" value="ECO:0007669"/>
    <property type="project" value="UniProtKB-KW"/>
</dbReference>
<keyword evidence="7" id="KW-0472">Membrane</keyword>
<gene>
    <name evidence="10" type="ORF">MKW94_028109</name>
</gene>
<protein>
    <recommendedName>
        <fullName evidence="9">RING-type domain-containing protein</fullName>
    </recommendedName>
</protein>
<evidence type="ECO:0000256" key="4">
    <source>
        <dbReference type="ARBA" id="ARBA00022771"/>
    </source>
</evidence>
<dbReference type="InterPro" id="IPR013083">
    <property type="entry name" value="Znf_RING/FYVE/PHD"/>
</dbReference>
<dbReference type="PROSITE" id="PS50089">
    <property type="entry name" value="ZF_RING_2"/>
    <property type="match status" value="1"/>
</dbReference>